<feature type="transmembrane region" description="Helical" evidence="4">
    <location>
        <begin position="56"/>
        <end position="79"/>
    </location>
</feature>
<dbReference type="Pfam" id="PF12833">
    <property type="entry name" value="HTH_18"/>
    <property type="match status" value="1"/>
</dbReference>
<keyword evidence="4" id="KW-0472">Membrane</keyword>
<dbReference type="EMBL" id="LNTY01000006">
    <property type="protein sequence ID" value="KXF83427.1"/>
    <property type="molecule type" value="Genomic_DNA"/>
</dbReference>
<feature type="transmembrane region" description="Helical" evidence="4">
    <location>
        <begin position="179"/>
        <end position="199"/>
    </location>
</feature>
<dbReference type="InterPro" id="IPR009057">
    <property type="entry name" value="Homeodomain-like_sf"/>
</dbReference>
<dbReference type="OrthoDB" id="345413at2"/>
<dbReference type="InterPro" id="IPR018060">
    <property type="entry name" value="HTH_AraC"/>
</dbReference>
<protein>
    <submittedName>
        <fullName evidence="6">AraC family transcriptional regulator</fullName>
    </submittedName>
</protein>
<evidence type="ECO:0000313" key="7">
    <source>
        <dbReference type="Proteomes" id="UP000070529"/>
    </source>
</evidence>
<feature type="transmembrane region" description="Helical" evidence="4">
    <location>
        <begin position="6"/>
        <end position="23"/>
    </location>
</feature>
<dbReference type="GO" id="GO:0043565">
    <property type="term" value="F:sequence-specific DNA binding"/>
    <property type="evidence" value="ECO:0007669"/>
    <property type="project" value="InterPro"/>
</dbReference>
<keyword evidence="1" id="KW-0805">Transcription regulation</keyword>
<accession>A0A135ID73</accession>
<evidence type="ECO:0000256" key="3">
    <source>
        <dbReference type="ARBA" id="ARBA00023163"/>
    </source>
</evidence>
<dbReference type="SMART" id="SM00342">
    <property type="entry name" value="HTH_ARAC"/>
    <property type="match status" value="1"/>
</dbReference>
<dbReference type="Gene3D" id="1.10.10.60">
    <property type="entry name" value="Homeodomain-like"/>
    <property type="match status" value="1"/>
</dbReference>
<gene>
    <name evidence="6" type="ORF">ATN88_07220</name>
</gene>
<keyword evidence="2" id="KW-0238">DNA-binding</keyword>
<feature type="transmembrane region" description="Helical" evidence="4">
    <location>
        <begin position="150"/>
        <end position="167"/>
    </location>
</feature>
<dbReference type="AlphaFoldDB" id="A0A135ID73"/>
<organism evidence="6 7">
    <name type="scientific">Enterovibrio coralii</name>
    <dbReference type="NCBI Taxonomy" id="294935"/>
    <lineage>
        <taxon>Bacteria</taxon>
        <taxon>Pseudomonadati</taxon>
        <taxon>Pseudomonadota</taxon>
        <taxon>Gammaproteobacteria</taxon>
        <taxon>Vibrionales</taxon>
        <taxon>Vibrionaceae</taxon>
        <taxon>Enterovibrio</taxon>
    </lineage>
</organism>
<dbReference type="PANTHER" id="PTHR43280:SF29">
    <property type="entry name" value="ARAC-FAMILY TRANSCRIPTIONAL REGULATOR"/>
    <property type="match status" value="1"/>
</dbReference>
<feature type="transmembrane region" description="Helical" evidence="4">
    <location>
        <begin position="30"/>
        <end position="50"/>
    </location>
</feature>
<dbReference type="PROSITE" id="PS01124">
    <property type="entry name" value="HTH_ARAC_FAMILY_2"/>
    <property type="match status" value="1"/>
</dbReference>
<dbReference type="GO" id="GO:0003700">
    <property type="term" value="F:DNA-binding transcription factor activity"/>
    <property type="evidence" value="ECO:0007669"/>
    <property type="project" value="InterPro"/>
</dbReference>
<feature type="transmembrane region" description="Helical" evidence="4">
    <location>
        <begin position="112"/>
        <end position="130"/>
    </location>
</feature>
<name>A0A135ID73_9GAMM</name>
<keyword evidence="4" id="KW-1133">Transmembrane helix</keyword>
<evidence type="ECO:0000256" key="2">
    <source>
        <dbReference type="ARBA" id="ARBA00023125"/>
    </source>
</evidence>
<feature type="transmembrane region" description="Helical" evidence="4">
    <location>
        <begin position="86"/>
        <end position="106"/>
    </location>
</feature>
<comment type="caution">
    <text evidence="6">The sequence shown here is derived from an EMBL/GenBank/DDBJ whole genome shotgun (WGS) entry which is preliminary data.</text>
</comment>
<keyword evidence="3" id="KW-0804">Transcription</keyword>
<evidence type="ECO:0000256" key="1">
    <source>
        <dbReference type="ARBA" id="ARBA00023015"/>
    </source>
</evidence>
<dbReference type="SUPFAM" id="SSF46689">
    <property type="entry name" value="Homeodomain-like"/>
    <property type="match status" value="1"/>
</dbReference>
<feature type="domain" description="HTH araC/xylS-type" evidence="5">
    <location>
        <begin position="230"/>
        <end position="335"/>
    </location>
</feature>
<evidence type="ECO:0000259" key="5">
    <source>
        <dbReference type="PROSITE" id="PS01124"/>
    </source>
</evidence>
<proteinExistence type="predicted"/>
<dbReference type="Proteomes" id="UP000070529">
    <property type="component" value="Unassembled WGS sequence"/>
</dbReference>
<dbReference type="PANTHER" id="PTHR43280">
    <property type="entry name" value="ARAC-FAMILY TRANSCRIPTIONAL REGULATOR"/>
    <property type="match status" value="1"/>
</dbReference>
<reference evidence="6 7" key="1">
    <citation type="submission" date="2015-11" db="EMBL/GenBank/DDBJ databases">
        <title>Genomic Taxonomy of the Vibrionaceae.</title>
        <authorList>
            <person name="Gomez-Gil B."/>
            <person name="Enciso-Ibarra J."/>
        </authorList>
    </citation>
    <scope>NUCLEOTIDE SEQUENCE [LARGE SCALE GENOMIC DNA]</scope>
    <source>
        <strain evidence="6 7">CAIM 912</strain>
    </source>
</reference>
<dbReference type="STRING" id="294935.ATN88_07220"/>
<evidence type="ECO:0000313" key="6">
    <source>
        <dbReference type="EMBL" id="KXF83427.1"/>
    </source>
</evidence>
<sequence length="339" mass="37088">MLSIPLPFIASLFLVVIAIILRVRQPASAANTFWFVLLCALSTAIVGFRWSTDIALFRFLQPISGACIPIAAYLCFSAAHNTSQRLWLHGLSPLIIAFFSFNHEIWLNAVDFLLIALYVGYGAVLIAASFSIPESVRISNIGKVNVAERIAGALLLFSALIDGALSYDFLFNDAAHVRAILSSSYLILIPAIIFTVVLVSASTPANNSDIPTESDRTPTSSSPTKDVDANAIVAKLDVLMREKQAFLDPDLTLERLARKLGIPARHISASVNQVLGENISKAINRYRIDYAKELLAETSDSISDIYLQSGFQTKSNFNREFSRITGQTPSAFRLTASDR</sequence>
<dbReference type="RefSeq" id="WP_067411829.1">
    <property type="nucleotide sequence ID" value="NZ_LNTY01000006.1"/>
</dbReference>
<keyword evidence="4" id="KW-0812">Transmembrane</keyword>
<evidence type="ECO:0000256" key="4">
    <source>
        <dbReference type="SAM" id="Phobius"/>
    </source>
</evidence>
<keyword evidence="7" id="KW-1185">Reference proteome</keyword>